<reference evidence="2 3" key="1">
    <citation type="submission" date="2013-08" db="EMBL/GenBank/DDBJ databases">
        <authorList>
            <person name="Weinstock G."/>
            <person name="Sodergren E."/>
            <person name="Wylie T."/>
            <person name="Fulton L."/>
            <person name="Fulton R."/>
            <person name="Fronick C."/>
            <person name="O'Laughlin M."/>
            <person name="Godfrey J."/>
            <person name="Miner T."/>
            <person name="Herter B."/>
            <person name="Appelbaum E."/>
            <person name="Cordes M."/>
            <person name="Lek S."/>
            <person name="Wollam A."/>
            <person name="Pepin K.H."/>
            <person name="Palsikar V.B."/>
            <person name="Mitreva M."/>
            <person name="Wilson R.K."/>
        </authorList>
    </citation>
    <scope>NUCLEOTIDE SEQUENCE [LARGE SCALE GENOMIC DNA]</scope>
    <source>
        <strain evidence="2 3">F0530</strain>
    </source>
</reference>
<dbReference type="HOGENOM" id="CLU_027402_41_1_11"/>
<proteinExistence type="predicted"/>
<dbReference type="GO" id="GO:0015074">
    <property type="term" value="P:DNA integration"/>
    <property type="evidence" value="ECO:0007669"/>
    <property type="project" value="InterPro"/>
</dbReference>
<dbReference type="PANTHER" id="PTHR46889:SF4">
    <property type="entry name" value="TRANSPOSASE INSO FOR INSERTION SEQUENCE ELEMENT IS911B-RELATED"/>
    <property type="match status" value="1"/>
</dbReference>
<dbReference type="SUPFAM" id="SSF53098">
    <property type="entry name" value="Ribonuclease H-like"/>
    <property type="match status" value="1"/>
</dbReference>
<dbReference type="Proteomes" id="UP000016481">
    <property type="component" value="Unassembled WGS sequence"/>
</dbReference>
<feature type="domain" description="Integrase catalytic" evidence="1">
    <location>
        <begin position="65"/>
        <end position="116"/>
    </location>
</feature>
<protein>
    <recommendedName>
        <fullName evidence="1">Integrase catalytic domain-containing protein</fullName>
    </recommendedName>
</protein>
<dbReference type="PATRIC" id="fig|1321817.3.peg.1602"/>
<dbReference type="PANTHER" id="PTHR46889">
    <property type="entry name" value="TRANSPOSASE INSF FOR INSERTION SEQUENCE IS3B-RELATED"/>
    <property type="match status" value="1"/>
</dbReference>
<dbReference type="InterPro" id="IPR001584">
    <property type="entry name" value="Integrase_cat-core"/>
</dbReference>
<evidence type="ECO:0000313" key="3">
    <source>
        <dbReference type="Proteomes" id="UP000016481"/>
    </source>
</evidence>
<dbReference type="EMBL" id="AWSC01000069">
    <property type="protein sequence ID" value="ERH14370.1"/>
    <property type="molecule type" value="Genomic_DNA"/>
</dbReference>
<organism evidence="2 3">
    <name type="scientific">Actinomyces graevenitzii F0530</name>
    <dbReference type="NCBI Taxonomy" id="1321817"/>
    <lineage>
        <taxon>Bacteria</taxon>
        <taxon>Bacillati</taxon>
        <taxon>Actinomycetota</taxon>
        <taxon>Actinomycetes</taxon>
        <taxon>Actinomycetales</taxon>
        <taxon>Actinomycetaceae</taxon>
        <taxon>Actinomyces</taxon>
    </lineage>
</organism>
<sequence length="117" mass="13054">MHTHVESWDTPWASSTTRALVITALDMAAATRGGFPAGVVLHADRGTQVTSQKLAAYMRAVKGTVSMGQAGVCWDNAIAESLWATFTTEYYYRRAFTTRDQVYTGVTTWIEDFYNHH</sequence>
<evidence type="ECO:0000259" key="1">
    <source>
        <dbReference type="Pfam" id="PF13683"/>
    </source>
</evidence>
<gene>
    <name evidence="2" type="ORF">HMPREF1978_01809</name>
</gene>
<dbReference type="GO" id="GO:0003676">
    <property type="term" value="F:nucleic acid binding"/>
    <property type="evidence" value="ECO:0007669"/>
    <property type="project" value="InterPro"/>
</dbReference>
<comment type="caution">
    <text evidence="2">The sequence shown here is derived from an EMBL/GenBank/DDBJ whole genome shotgun (WGS) entry which is preliminary data.</text>
</comment>
<dbReference type="InterPro" id="IPR050900">
    <property type="entry name" value="Transposase_IS3/IS150/IS904"/>
</dbReference>
<dbReference type="InterPro" id="IPR036397">
    <property type="entry name" value="RNaseH_sf"/>
</dbReference>
<evidence type="ECO:0000313" key="2">
    <source>
        <dbReference type="EMBL" id="ERH14370.1"/>
    </source>
</evidence>
<dbReference type="AlphaFoldDB" id="U1PCG7"/>
<dbReference type="Pfam" id="PF13683">
    <property type="entry name" value="rve_3"/>
    <property type="match status" value="1"/>
</dbReference>
<accession>U1PCG7</accession>
<name>U1PCG7_9ACTO</name>
<dbReference type="InterPro" id="IPR012337">
    <property type="entry name" value="RNaseH-like_sf"/>
</dbReference>
<dbReference type="Gene3D" id="3.30.420.10">
    <property type="entry name" value="Ribonuclease H-like superfamily/Ribonuclease H"/>
    <property type="match status" value="1"/>
</dbReference>